<feature type="domain" description="PDZ" evidence="1">
    <location>
        <begin position="69"/>
        <end position="144"/>
    </location>
</feature>
<dbReference type="Pfam" id="PF00595">
    <property type="entry name" value="PDZ"/>
    <property type="match status" value="1"/>
</dbReference>
<dbReference type="Proteomes" id="UP001158576">
    <property type="component" value="Chromosome 2"/>
</dbReference>
<keyword evidence="3" id="KW-1185">Reference proteome</keyword>
<dbReference type="InterPro" id="IPR053004">
    <property type="entry name" value="MAGUK_Signaling_Regulators"/>
</dbReference>
<dbReference type="SMART" id="SM00228">
    <property type="entry name" value="PDZ"/>
    <property type="match status" value="2"/>
</dbReference>
<name>A0ABN7SWE1_OIKDI</name>
<dbReference type="CDD" id="cd00136">
    <property type="entry name" value="PDZ_canonical"/>
    <property type="match status" value="1"/>
</dbReference>
<organism evidence="2 3">
    <name type="scientific">Oikopleura dioica</name>
    <name type="common">Tunicate</name>
    <dbReference type="NCBI Taxonomy" id="34765"/>
    <lineage>
        <taxon>Eukaryota</taxon>
        <taxon>Metazoa</taxon>
        <taxon>Chordata</taxon>
        <taxon>Tunicata</taxon>
        <taxon>Appendicularia</taxon>
        <taxon>Copelata</taxon>
        <taxon>Oikopleuridae</taxon>
        <taxon>Oikopleura</taxon>
    </lineage>
</organism>
<gene>
    <name evidence="2" type="ORF">OKIOD_LOCUS12909</name>
</gene>
<dbReference type="InterPro" id="IPR036034">
    <property type="entry name" value="PDZ_sf"/>
</dbReference>
<dbReference type="EMBL" id="OU015567">
    <property type="protein sequence ID" value="CAG5109625.1"/>
    <property type="molecule type" value="Genomic_DNA"/>
</dbReference>
<accession>A0ABN7SWE1</accession>
<reference evidence="2 3" key="1">
    <citation type="submission" date="2021-04" db="EMBL/GenBank/DDBJ databases">
        <authorList>
            <person name="Bliznina A."/>
        </authorList>
    </citation>
    <scope>NUCLEOTIDE SEQUENCE [LARGE SCALE GENOMIC DNA]</scope>
</reference>
<proteinExistence type="predicted"/>
<protein>
    <submittedName>
        <fullName evidence="2">Oidioi.mRNA.OKI2018_I69.chr2.g4144.t1.cds</fullName>
    </submittedName>
</protein>
<dbReference type="PROSITE" id="PS50106">
    <property type="entry name" value="PDZ"/>
    <property type="match status" value="1"/>
</dbReference>
<evidence type="ECO:0000313" key="3">
    <source>
        <dbReference type="Proteomes" id="UP001158576"/>
    </source>
</evidence>
<dbReference type="PANTHER" id="PTHR46360">
    <property type="entry name" value="DISKS LARGE HOMOLOG 5"/>
    <property type="match status" value="1"/>
</dbReference>
<dbReference type="InterPro" id="IPR001478">
    <property type="entry name" value="PDZ"/>
</dbReference>
<evidence type="ECO:0000259" key="1">
    <source>
        <dbReference type="PROSITE" id="PS50106"/>
    </source>
</evidence>
<sequence length="173" mass="19232">MNLASVLCVRDTLPNGLAAQNYVKNDDIIVQLNGHSTVNMSERWAVNEISKSSRLVLTIDRQNELAPVNLELTRNPGQGFGFSLGNRIFIDAIKEDSIAGRYLEVYDIILQVDELDCTNKPLNQVKQRVANDQNRTLILTVEKGFQGPPTTIRSGSPANYLIPNSSFNTTTLR</sequence>
<dbReference type="PANTHER" id="PTHR46360:SF1">
    <property type="entry name" value="DISKS LARGE HOMOLOG 5"/>
    <property type="match status" value="1"/>
</dbReference>
<dbReference type="SUPFAM" id="SSF50156">
    <property type="entry name" value="PDZ domain-like"/>
    <property type="match status" value="2"/>
</dbReference>
<dbReference type="Gene3D" id="2.30.42.10">
    <property type="match status" value="2"/>
</dbReference>
<evidence type="ECO:0000313" key="2">
    <source>
        <dbReference type="EMBL" id="CAG5109625.1"/>
    </source>
</evidence>